<dbReference type="InterPro" id="IPR012678">
    <property type="entry name" value="Ribosomal_uL23/eL15/eS24_sf"/>
</dbReference>
<dbReference type="GO" id="GO:0005840">
    <property type="term" value="C:ribosome"/>
    <property type="evidence" value="ECO:0007669"/>
    <property type="project" value="UniProtKB-KW"/>
</dbReference>
<evidence type="ECO:0000313" key="6">
    <source>
        <dbReference type="Proteomes" id="UP000050421"/>
    </source>
</evidence>
<keyword evidence="3 4" id="KW-0687">Ribonucleoprotein</keyword>
<keyword evidence="4" id="KW-0699">rRNA-binding</keyword>
<dbReference type="Gene3D" id="3.30.70.330">
    <property type="match status" value="1"/>
</dbReference>
<dbReference type="NCBIfam" id="NF004363">
    <property type="entry name" value="PRK05738.2-4"/>
    <property type="match status" value="1"/>
</dbReference>
<dbReference type="AlphaFoldDB" id="A0A0N8KGG3"/>
<sequence>MDILKQPLITEKVSAMNERGVYGFVVDRTAKKPEIKNAIEKTYGVKVVSIRTMRYAAKRKNRYTKAGIVSGFTNAFKKAFVQVADGEVIDFYGEI</sequence>
<dbReference type="OrthoDB" id="9797862at2"/>
<dbReference type="HAMAP" id="MF_01369_B">
    <property type="entry name" value="Ribosomal_uL23_B"/>
    <property type="match status" value="1"/>
</dbReference>
<dbReference type="GO" id="GO:1990904">
    <property type="term" value="C:ribonucleoprotein complex"/>
    <property type="evidence" value="ECO:0007669"/>
    <property type="project" value="UniProtKB-KW"/>
</dbReference>
<keyword evidence="2 4" id="KW-0689">Ribosomal protein</keyword>
<name>A0A0N8KGG3_9BACT</name>
<dbReference type="PATRIC" id="fig|1305737.6.peg.2151"/>
<dbReference type="InterPro" id="IPR013025">
    <property type="entry name" value="Ribosomal_uL23-like"/>
</dbReference>
<evidence type="ECO:0000256" key="4">
    <source>
        <dbReference type="HAMAP-Rule" id="MF_01369"/>
    </source>
</evidence>
<evidence type="ECO:0000256" key="2">
    <source>
        <dbReference type="ARBA" id="ARBA00022980"/>
    </source>
</evidence>
<comment type="subunit">
    <text evidence="4">Part of the 50S ribosomal subunit. Contacts protein L29, and trigger factor when it is bound to the ribosome.</text>
</comment>
<dbReference type="Proteomes" id="UP000050421">
    <property type="component" value="Unassembled WGS sequence"/>
</dbReference>
<keyword evidence="4" id="KW-0694">RNA-binding</keyword>
<evidence type="ECO:0000256" key="3">
    <source>
        <dbReference type="ARBA" id="ARBA00023274"/>
    </source>
</evidence>
<protein>
    <recommendedName>
        <fullName evidence="4">Large ribosomal subunit protein uL23</fullName>
    </recommendedName>
</protein>
<evidence type="ECO:0000256" key="1">
    <source>
        <dbReference type="ARBA" id="ARBA00006700"/>
    </source>
</evidence>
<organism evidence="5 6">
    <name type="scientific">Algoriphagus marincola HL-49</name>
    <dbReference type="NCBI Taxonomy" id="1305737"/>
    <lineage>
        <taxon>Bacteria</taxon>
        <taxon>Pseudomonadati</taxon>
        <taxon>Bacteroidota</taxon>
        <taxon>Cytophagia</taxon>
        <taxon>Cytophagales</taxon>
        <taxon>Cyclobacteriaceae</taxon>
        <taxon>Algoriphagus</taxon>
    </lineage>
</organism>
<accession>A0A0N8KGG3</accession>
<comment type="caution">
    <text evidence="5">The sequence shown here is derived from an EMBL/GenBank/DDBJ whole genome shotgun (WGS) entry which is preliminary data.</text>
</comment>
<evidence type="ECO:0000313" key="5">
    <source>
        <dbReference type="EMBL" id="KPQ16858.1"/>
    </source>
</evidence>
<dbReference type="EMBL" id="LJXT01000036">
    <property type="protein sequence ID" value="KPQ16858.1"/>
    <property type="molecule type" value="Genomic_DNA"/>
</dbReference>
<comment type="similarity">
    <text evidence="1 4">Belongs to the universal ribosomal protein uL23 family.</text>
</comment>
<comment type="function">
    <text evidence="4">One of the early assembly proteins it binds 23S rRNA. One of the proteins that surrounds the polypeptide exit tunnel on the outside of the ribosome. Forms the main docking site for trigger factor binding to the ribosome.</text>
</comment>
<dbReference type="eggNOG" id="COG0089">
    <property type="taxonomic scope" value="Bacteria"/>
</dbReference>
<dbReference type="SUPFAM" id="SSF54189">
    <property type="entry name" value="Ribosomal proteins S24e, L23 and L15e"/>
    <property type="match status" value="1"/>
</dbReference>
<dbReference type="Pfam" id="PF00276">
    <property type="entry name" value="Ribosomal_L23"/>
    <property type="match status" value="1"/>
</dbReference>
<dbReference type="PANTHER" id="PTHR11620">
    <property type="entry name" value="60S RIBOSOMAL PROTEIN L23A"/>
    <property type="match status" value="1"/>
</dbReference>
<proteinExistence type="inferred from homology"/>
<reference evidence="5 6" key="1">
    <citation type="submission" date="2015-09" db="EMBL/GenBank/DDBJ databases">
        <title>Identification and resolution of microdiversity through metagenomic sequencing of parallel consortia.</title>
        <authorList>
            <person name="Nelson W.C."/>
            <person name="Romine M.F."/>
            <person name="Lindemann S.R."/>
        </authorList>
    </citation>
    <scope>NUCLEOTIDE SEQUENCE [LARGE SCALE GENOMIC DNA]</scope>
    <source>
        <strain evidence="5">HL-49</strain>
    </source>
</reference>
<dbReference type="InterPro" id="IPR012677">
    <property type="entry name" value="Nucleotide-bd_a/b_plait_sf"/>
</dbReference>
<dbReference type="GO" id="GO:0006412">
    <property type="term" value="P:translation"/>
    <property type="evidence" value="ECO:0007669"/>
    <property type="project" value="UniProtKB-UniRule"/>
</dbReference>
<dbReference type="GO" id="GO:0003735">
    <property type="term" value="F:structural constituent of ribosome"/>
    <property type="evidence" value="ECO:0007669"/>
    <property type="project" value="InterPro"/>
</dbReference>
<dbReference type="STRING" id="1305737.GCA_000526355_03491"/>
<dbReference type="GO" id="GO:0019843">
    <property type="term" value="F:rRNA binding"/>
    <property type="evidence" value="ECO:0007669"/>
    <property type="project" value="UniProtKB-UniRule"/>
</dbReference>
<gene>
    <name evidence="4 5" type="primary">rplW</name>
    <name evidence="5" type="ORF">HLUCCX10_07525</name>
</gene>